<evidence type="ECO:0000313" key="1">
    <source>
        <dbReference type="EMBL" id="SVE12913.1"/>
    </source>
</evidence>
<dbReference type="Gene3D" id="3.90.550.10">
    <property type="entry name" value="Spore Coat Polysaccharide Biosynthesis Protein SpsA, Chain A"/>
    <property type="match status" value="1"/>
</dbReference>
<feature type="non-terminal residue" evidence="1">
    <location>
        <position position="211"/>
    </location>
</feature>
<name>A0A383AZ89_9ZZZZ</name>
<organism evidence="1">
    <name type="scientific">marine metagenome</name>
    <dbReference type="NCBI Taxonomy" id="408172"/>
    <lineage>
        <taxon>unclassified sequences</taxon>
        <taxon>metagenomes</taxon>
        <taxon>ecological metagenomes</taxon>
    </lineage>
</organism>
<proteinExistence type="predicted"/>
<dbReference type="PANTHER" id="PTHR21485:SF6">
    <property type="entry name" value="N-ACYLNEURAMINATE CYTIDYLYLTRANSFERASE-RELATED"/>
    <property type="match status" value="1"/>
</dbReference>
<dbReference type="EMBL" id="UINC01196067">
    <property type="protein sequence ID" value="SVE12913.1"/>
    <property type="molecule type" value="Genomic_DNA"/>
</dbReference>
<dbReference type="PANTHER" id="PTHR21485">
    <property type="entry name" value="HAD SUPERFAMILY MEMBERS CMAS AND KDSC"/>
    <property type="match status" value="1"/>
</dbReference>
<dbReference type="InterPro" id="IPR029044">
    <property type="entry name" value="Nucleotide-diphossugar_trans"/>
</dbReference>
<dbReference type="SUPFAM" id="SSF53448">
    <property type="entry name" value="Nucleotide-diphospho-sugar transferases"/>
    <property type="match status" value="1"/>
</dbReference>
<dbReference type="InterPro" id="IPR003329">
    <property type="entry name" value="Cytidylyl_trans"/>
</dbReference>
<dbReference type="Pfam" id="PF02348">
    <property type="entry name" value="CTP_transf_3"/>
    <property type="match status" value="1"/>
</dbReference>
<reference evidence="1" key="1">
    <citation type="submission" date="2018-05" db="EMBL/GenBank/DDBJ databases">
        <authorList>
            <person name="Lanie J.A."/>
            <person name="Ng W.-L."/>
            <person name="Kazmierczak K.M."/>
            <person name="Andrzejewski T.M."/>
            <person name="Davidsen T.M."/>
            <person name="Wayne K.J."/>
            <person name="Tettelin H."/>
            <person name="Glass J.I."/>
            <person name="Rusch D."/>
            <person name="Podicherti R."/>
            <person name="Tsui H.-C.T."/>
            <person name="Winkler M.E."/>
        </authorList>
    </citation>
    <scope>NUCLEOTIDE SEQUENCE</scope>
</reference>
<protein>
    <recommendedName>
        <fullName evidence="2">Acylneuraminate cytidylyltransferase family protein</fullName>
    </recommendedName>
</protein>
<dbReference type="AlphaFoldDB" id="A0A383AZ89"/>
<evidence type="ECO:0008006" key="2">
    <source>
        <dbReference type="Google" id="ProtNLM"/>
    </source>
</evidence>
<dbReference type="InterPro" id="IPR050793">
    <property type="entry name" value="CMP-NeuNAc_synthase"/>
</dbReference>
<dbReference type="GO" id="GO:0008781">
    <property type="term" value="F:N-acylneuraminate cytidylyltransferase activity"/>
    <property type="evidence" value="ECO:0007669"/>
    <property type="project" value="TreeGrafter"/>
</dbReference>
<accession>A0A383AZ89</accession>
<sequence length="211" mass="23299">MGNIVGIIPARGGSVGVPLKNIKNLNGKPLIYYTIQSAVESNCLDRIIVSTDHDEIAAISKSLGAEVPFKRPADISEDVDTEYVLQHAVNYLEDEDSYDIDAVVLLQPTSPFRKPDTISKCVELYKMNEDADSVVSVNNVEGNRPEWMLNLGDDYKVNPYNTPFMNGGKPVIKLAARQSFPTLYKQNGIVYVTKKDLLMSQTLVIGPNSYA</sequence>
<dbReference type="CDD" id="cd02513">
    <property type="entry name" value="CMP-NeuAc_Synthase"/>
    <property type="match status" value="1"/>
</dbReference>
<gene>
    <name evidence="1" type="ORF">METZ01_LOCUS465767</name>
</gene>